<dbReference type="Gene3D" id="2.130.10.10">
    <property type="entry name" value="YVTN repeat-like/Quinoprotein amine dehydrogenase"/>
    <property type="match status" value="2"/>
</dbReference>
<dbReference type="PANTHER" id="PTHR34512">
    <property type="entry name" value="CELL SURFACE PROTEIN"/>
    <property type="match status" value="1"/>
</dbReference>
<dbReference type="Pfam" id="PF13360">
    <property type="entry name" value="PQQ_2"/>
    <property type="match status" value="2"/>
</dbReference>
<dbReference type="Proteomes" id="UP000199370">
    <property type="component" value="Unassembled WGS sequence"/>
</dbReference>
<reference evidence="2 3" key="1">
    <citation type="submission" date="2016-10" db="EMBL/GenBank/DDBJ databases">
        <authorList>
            <person name="de Groot N.N."/>
        </authorList>
    </citation>
    <scope>NUCLEOTIDE SEQUENCE [LARGE SCALE GENOMIC DNA]</scope>
    <source>
        <strain evidence="3">EB21,IBRC-M 10013,KCTC 4048</strain>
    </source>
</reference>
<evidence type="ECO:0000259" key="1">
    <source>
        <dbReference type="Pfam" id="PF13360"/>
    </source>
</evidence>
<protein>
    <submittedName>
        <fullName evidence="2">Outer membrane protein assembly factor BamB, contains PQQ-like beta-propeller repeat</fullName>
    </submittedName>
</protein>
<dbReference type="InterPro" id="IPR015943">
    <property type="entry name" value="WD40/YVTN_repeat-like_dom_sf"/>
</dbReference>
<dbReference type="InterPro" id="IPR018391">
    <property type="entry name" value="PQQ_b-propeller_rpt"/>
</dbReference>
<dbReference type="PANTHER" id="PTHR34512:SF30">
    <property type="entry name" value="OUTER MEMBRANE PROTEIN ASSEMBLY FACTOR BAMB"/>
    <property type="match status" value="1"/>
</dbReference>
<dbReference type="AlphaFoldDB" id="A0A1G9UMU6"/>
<dbReference type="InterPro" id="IPR011047">
    <property type="entry name" value="Quinoprotein_ADH-like_sf"/>
</dbReference>
<evidence type="ECO:0000313" key="3">
    <source>
        <dbReference type="Proteomes" id="UP000199370"/>
    </source>
</evidence>
<dbReference type="SMART" id="SM00564">
    <property type="entry name" value="PQQ"/>
    <property type="match status" value="5"/>
</dbReference>
<dbReference type="PROSITE" id="PS51257">
    <property type="entry name" value="PROKAR_LIPOPROTEIN"/>
    <property type="match status" value="1"/>
</dbReference>
<name>A0A1G9UMU6_9EURY</name>
<gene>
    <name evidence="2" type="ORF">SAMN05192554_104218</name>
</gene>
<keyword evidence="3" id="KW-1185">Reference proteome</keyword>
<proteinExistence type="predicted"/>
<feature type="domain" description="Pyrrolo-quinoline quinone repeat" evidence="1">
    <location>
        <begin position="246"/>
        <end position="422"/>
    </location>
</feature>
<sequence length="427" mass="45101">MRRRALLASLAGGVATGAAGCSSNGGSCGTPPATVDRPNAGWPLVGNVPTNTGHAPVGPGPSDEQWATDREVRDREYLFGYFSTPLVGDGRVYTAMRDSLYWSESMADPGHVVAYDDEDGTEAWRVELPRLAGGSPALADDRMFVGDTSGTLHSVSTDGDRLWTHDLGSPVRGCTVAGDHCYVVDDSATLHAFTLGGERCLYRDRSGALDGLLGGTSFQVDSAPAVDSSGVYASVLADPEGSRRARLLAYEHDGTQRWSYGFPISRGIPNTPAVVDDLVLVTAGGEIHAVEAATGERRWRFVTGSDTTGAPASDGERAYVGAKNLYALSLADGHEQWRVVNEAVDGSFGYEHGVPFIARPAVTDDAVYLRAGAFDPTDGSRLWGDLGRPESEDAATAVFGQRPLVSPAVTADALYLAHQQRGVLKLA</sequence>
<dbReference type="EMBL" id="FNIA01000004">
    <property type="protein sequence ID" value="SDM61238.1"/>
    <property type="molecule type" value="Genomic_DNA"/>
</dbReference>
<dbReference type="STRING" id="996166.SAMN05192554_104218"/>
<accession>A0A1G9UMU6</accession>
<organism evidence="2 3">
    <name type="scientific">Haloarchaeobius iranensis</name>
    <dbReference type="NCBI Taxonomy" id="996166"/>
    <lineage>
        <taxon>Archaea</taxon>
        <taxon>Methanobacteriati</taxon>
        <taxon>Methanobacteriota</taxon>
        <taxon>Stenosarchaea group</taxon>
        <taxon>Halobacteria</taxon>
        <taxon>Halobacteriales</taxon>
        <taxon>Halorubellaceae</taxon>
        <taxon>Haloarchaeobius</taxon>
    </lineage>
</organism>
<dbReference type="InterPro" id="IPR002372">
    <property type="entry name" value="PQQ_rpt_dom"/>
</dbReference>
<dbReference type="SUPFAM" id="SSF50998">
    <property type="entry name" value="Quinoprotein alcohol dehydrogenase-like"/>
    <property type="match status" value="2"/>
</dbReference>
<feature type="domain" description="Pyrrolo-quinoline quinone repeat" evidence="1">
    <location>
        <begin position="110"/>
        <end position="194"/>
    </location>
</feature>
<evidence type="ECO:0000313" key="2">
    <source>
        <dbReference type="EMBL" id="SDM61238.1"/>
    </source>
</evidence>